<dbReference type="SMART" id="SM00754">
    <property type="entry name" value="CHRD"/>
    <property type="match status" value="1"/>
</dbReference>
<feature type="signal peptide" evidence="2">
    <location>
        <begin position="1"/>
        <end position="21"/>
    </location>
</feature>
<dbReference type="RefSeq" id="WP_128227792.1">
    <property type="nucleotide sequence ID" value="NZ_SACR01000002.1"/>
</dbReference>
<dbReference type="EMBL" id="SACR01000002">
    <property type="protein sequence ID" value="RVU47328.1"/>
    <property type="molecule type" value="Genomic_DNA"/>
</dbReference>
<dbReference type="AlphaFoldDB" id="A0A437RKP7"/>
<keyword evidence="5" id="KW-1185">Reference proteome</keyword>
<proteinExistence type="predicted"/>
<dbReference type="InterPro" id="IPR013424">
    <property type="entry name" value="Ice-binding_C"/>
</dbReference>
<evidence type="ECO:0000256" key="1">
    <source>
        <dbReference type="SAM" id="Phobius"/>
    </source>
</evidence>
<keyword evidence="1" id="KW-1133">Transmembrane helix</keyword>
<evidence type="ECO:0000313" key="5">
    <source>
        <dbReference type="Proteomes" id="UP000285575"/>
    </source>
</evidence>
<evidence type="ECO:0000313" key="4">
    <source>
        <dbReference type="EMBL" id="RVU47328.1"/>
    </source>
</evidence>
<dbReference type="Proteomes" id="UP000285575">
    <property type="component" value="Unassembled WGS sequence"/>
</dbReference>
<name>A0A437RKP7_9BURK</name>
<keyword evidence="1" id="KW-0812">Transmembrane</keyword>
<comment type="caution">
    <text evidence="4">The sequence shown here is derived from an EMBL/GenBank/DDBJ whole genome shotgun (WGS) entry which is preliminary data.</text>
</comment>
<dbReference type="NCBIfam" id="TIGR02595">
    <property type="entry name" value="PEP_CTERM"/>
    <property type="match status" value="1"/>
</dbReference>
<feature type="domain" description="CHRD" evidence="3">
    <location>
        <begin position="22"/>
        <end position="151"/>
    </location>
</feature>
<keyword evidence="2" id="KW-0732">Signal</keyword>
<dbReference type="Pfam" id="PF07452">
    <property type="entry name" value="CHRD"/>
    <property type="match status" value="1"/>
</dbReference>
<reference evidence="4 5" key="1">
    <citation type="submission" date="2019-01" db="EMBL/GenBank/DDBJ databases">
        <authorList>
            <person name="Chen W.-M."/>
        </authorList>
    </citation>
    <scope>NUCLEOTIDE SEQUENCE [LARGE SCALE GENOMIC DNA]</scope>
    <source>
        <strain evidence="4 5">KYPY4</strain>
    </source>
</reference>
<feature type="chain" id="PRO_5019518263" evidence="2">
    <location>
        <begin position="22"/>
        <end position="177"/>
    </location>
</feature>
<accession>A0A437RKP7</accession>
<gene>
    <name evidence="4" type="ORF">EOE66_06170</name>
</gene>
<evidence type="ECO:0000259" key="3">
    <source>
        <dbReference type="PROSITE" id="PS50933"/>
    </source>
</evidence>
<dbReference type="OrthoDB" id="571052at2"/>
<evidence type="ECO:0000256" key="2">
    <source>
        <dbReference type="SAM" id="SignalP"/>
    </source>
</evidence>
<dbReference type="InterPro" id="IPR010895">
    <property type="entry name" value="CHRD"/>
</dbReference>
<sequence length="177" mass="17758">MRASLIAAAAVGLFTALPASALTTIFVTTLSSAGEPVPTSTATGAAIVTFDDVASTVTVQLSFAGLANSAPFGHIHCCTATPLTGNAGVALNFTPLPATTTGTYSNVFALTPIAFNSLLTGAAAGRAYVNIHTPGTYQGGEIRGFLPITTVVPEPGTYALMLAGLGAVAFAARRRRG</sequence>
<dbReference type="Pfam" id="PF07589">
    <property type="entry name" value="PEP-CTERM"/>
    <property type="match status" value="1"/>
</dbReference>
<organism evidence="4 5">
    <name type="scientific">Rubrivivax rivuli</name>
    <dbReference type="NCBI Taxonomy" id="1862385"/>
    <lineage>
        <taxon>Bacteria</taxon>
        <taxon>Pseudomonadati</taxon>
        <taxon>Pseudomonadota</taxon>
        <taxon>Betaproteobacteria</taxon>
        <taxon>Burkholderiales</taxon>
        <taxon>Sphaerotilaceae</taxon>
        <taxon>Rubrivivax</taxon>
    </lineage>
</organism>
<protein>
    <submittedName>
        <fullName evidence="4">CHRD domain-containing protein</fullName>
    </submittedName>
</protein>
<dbReference type="PROSITE" id="PS50933">
    <property type="entry name" value="CHRD"/>
    <property type="match status" value="1"/>
</dbReference>
<feature type="transmembrane region" description="Helical" evidence="1">
    <location>
        <begin position="155"/>
        <end position="172"/>
    </location>
</feature>
<keyword evidence="1" id="KW-0472">Membrane</keyword>